<sequence>MESSNQIEKFQFSNQLDIKEQISQKWIKLLGSNYEIQISDIYKPPDGRLGISLHSVSYFGHDDEIYTHNYIQTVLSDEIVGLDGKLKRGDELLEVNNKILYRKDDTYVIKILKSVKHQIKLVCARRKIQQFNEINPKTNPKRSRSTSFDKTTEIVHKAKSMETLHLTDDILSISKRKTTAQTTNNHKNANFQVLLQMDELRRQLNKDLISLDNYLIEIKKLLNGVNMV</sequence>
<organism evidence="3 4">
    <name type="scientific">Rotaria sordida</name>
    <dbReference type="NCBI Taxonomy" id="392033"/>
    <lineage>
        <taxon>Eukaryota</taxon>
        <taxon>Metazoa</taxon>
        <taxon>Spiralia</taxon>
        <taxon>Gnathifera</taxon>
        <taxon>Rotifera</taxon>
        <taxon>Eurotatoria</taxon>
        <taxon>Bdelloidea</taxon>
        <taxon>Philodinida</taxon>
        <taxon>Philodinidae</taxon>
        <taxon>Rotaria</taxon>
    </lineage>
</organism>
<dbReference type="InterPro" id="IPR001478">
    <property type="entry name" value="PDZ"/>
</dbReference>
<dbReference type="SUPFAM" id="SSF50156">
    <property type="entry name" value="PDZ domain-like"/>
    <property type="match status" value="1"/>
</dbReference>
<dbReference type="Gene3D" id="2.30.42.10">
    <property type="match status" value="1"/>
</dbReference>
<name>A0A819T6M5_9BILA</name>
<proteinExistence type="predicted"/>
<accession>A0A819T6M5</accession>
<dbReference type="PANTHER" id="PTHR19964">
    <property type="entry name" value="MULTIPLE PDZ DOMAIN PROTEIN"/>
    <property type="match status" value="1"/>
</dbReference>
<dbReference type="PANTHER" id="PTHR19964:SF92">
    <property type="entry name" value="PATJ HOMOLOG"/>
    <property type="match status" value="1"/>
</dbReference>
<dbReference type="AlphaFoldDB" id="A0A819T6M5"/>
<gene>
    <name evidence="3" type="ORF">JBS370_LOCUS30357</name>
    <name evidence="2" type="ORF">ZHD862_LOCUS5997</name>
</gene>
<comment type="caution">
    <text evidence="3">The sequence shown here is derived from an EMBL/GenBank/DDBJ whole genome shotgun (WGS) entry which is preliminary data.</text>
</comment>
<feature type="domain" description="PDZ" evidence="1">
    <location>
        <begin position="38"/>
        <end position="127"/>
    </location>
</feature>
<evidence type="ECO:0000313" key="4">
    <source>
        <dbReference type="Proteomes" id="UP000663836"/>
    </source>
</evidence>
<evidence type="ECO:0000313" key="2">
    <source>
        <dbReference type="EMBL" id="CAF0873362.1"/>
    </source>
</evidence>
<protein>
    <recommendedName>
        <fullName evidence="1">PDZ domain-containing protein</fullName>
    </recommendedName>
</protein>
<evidence type="ECO:0000259" key="1">
    <source>
        <dbReference type="PROSITE" id="PS50106"/>
    </source>
</evidence>
<dbReference type="InterPro" id="IPR036034">
    <property type="entry name" value="PDZ_sf"/>
</dbReference>
<dbReference type="InterPro" id="IPR051342">
    <property type="entry name" value="PDZ_scaffold"/>
</dbReference>
<dbReference type="Proteomes" id="UP000663864">
    <property type="component" value="Unassembled WGS sequence"/>
</dbReference>
<dbReference type="PROSITE" id="PS50106">
    <property type="entry name" value="PDZ"/>
    <property type="match status" value="1"/>
</dbReference>
<dbReference type="EMBL" id="CAJNOT010000164">
    <property type="protein sequence ID" value="CAF0873362.1"/>
    <property type="molecule type" value="Genomic_DNA"/>
</dbReference>
<dbReference type="Proteomes" id="UP000663836">
    <property type="component" value="Unassembled WGS sequence"/>
</dbReference>
<dbReference type="SMART" id="SM00228">
    <property type="entry name" value="PDZ"/>
    <property type="match status" value="1"/>
</dbReference>
<evidence type="ECO:0000313" key="3">
    <source>
        <dbReference type="EMBL" id="CAF4074682.1"/>
    </source>
</evidence>
<dbReference type="EMBL" id="CAJOBD010006943">
    <property type="protein sequence ID" value="CAF4074682.1"/>
    <property type="molecule type" value="Genomic_DNA"/>
</dbReference>
<reference evidence="3" key="1">
    <citation type="submission" date="2021-02" db="EMBL/GenBank/DDBJ databases">
        <authorList>
            <person name="Nowell W R."/>
        </authorList>
    </citation>
    <scope>NUCLEOTIDE SEQUENCE</scope>
</reference>